<dbReference type="InterPro" id="IPR027417">
    <property type="entry name" value="P-loop_NTPase"/>
</dbReference>
<dbReference type="Proteomes" id="UP001470230">
    <property type="component" value="Unassembled WGS sequence"/>
</dbReference>
<dbReference type="Gene3D" id="3.40.50.300">
    <property type="entry name" value="P-loop containing nucleotide triphosphate hydrolases"/>
    <property type="match status" value="1"/>
</dbReference>
<sequence>MSEEAESILSKTQITQLVKSVKNVEEQIEENFAKISHSDDATLLLLLGPTGSGKTTITYALTNQDLYCLRINSRTPKLEAINKKPNFEIGHTGRATTFIPGFQYDSSTGIIFCDCPGFFDNRGEIQDISNSFAISTVLSKAKKVKILLLTSCDDVKSAKGKPFRESCEIVEKLIPEQIHFQSIIGLVITHVDPEFCGDDVSFLKNVECGNGWLLNYFQKKEIGNDRIVFKFPSPTSKMVNQIYPEFNDKKHIINFIKNGSSTTRIVPYISLSDKAKLMILRCIDSFGCLLTLIQKFVDQIRIESTQSSSDLEAWKGRIYQLCRCEFQNPKDFVEKAKKIIPVTNLIQKIYDQFMEIQDWRSFLEKIALEGVKIKDEVIRKDSQLLSPVFLDITINLSNMLTPVISILNTKIELNKIEAKNIKADDDLSKINEMNDKIKNQILEEQVQAQKRQDDLKKELEVQKRELERAQRDLEQARREAEAARNSGGGFFGSICRFVAGAVTAAWLL</sequence>
<reference evidence="2 3" key="1">
    <citation type="submission" date="2024-04" db="EMBL/GenBank/DDBJ databases">
        <title>Tritrichomonas musculus Genome.</title>
        <authorList>
            <person name="Alves-Ferreira E."/>
            <person name="Grigg M."/>
            <person name="Lorenzi H."/>
            <person name="Galac M."/>
        </authorList>
    </citation>
    <scope>NUCLEOTIDE SEQUENCE [LARGE SCALE GENOMIC DNA]</scope>
    <source>
        <strain evidence="2 3">EAF2021</strain>
    </source>
</reference>
<keyword evidence="3" id="KW-1185">Reference proteome</keyword>
<organism evidence="2 3">
    <name type="scientific">Tritrichomonas musculus</name>
    <dbReference type="NCBI Taxonomy" id="1915356"/>
    <lineage>
        <taxon>Eukaryota</taxon>
        <taxon>Metamonada</taxon>
        <taxon>Parabasalia</taxon>
        <taxon>Tritrichomonadida</taxon>
        <taxon>Tritrichomonadidae</taxon>
        <taxon>Tritrichomonas</taxon>
    </lineage>
</organism>
<keyword evidence="1" id="KW-0175">Coiled coil</keyword>
<gene>
    <name evidence="2" type="ORF">M9Y10_033537</name>
</gene>
<evidence type="ECO:0000256" key="1">
    <source>
        <dbReference type="SAM" id="Coils"/>
    </source>
</evidence>
<proteinExistence type="predicted"/>
<evidence type="ECO:0000313" key="2">
    <source>
        <dbReference type="EMBL" id="KAK8888798.1"/>
    </source>
</evidence>
<dbReference type="EMBL" id="JAPFFF010000005">
    <property type="protein sequence ID" value="KAK8888798.1"/>
    <property type="molecule type" value="Genomic_DNA"/>
</dbReference>
<evidence type="ECO:0008006" key="4">
    <source>
        <dbReference type="Google" id="ProtNLM"/>
    </source>
</evidence>
<feature type="coiled-coil region" evidence="1">
    <location>
        <begin position="438"/>
        <end position="486"/>
    </location>
</feature>
<protein>
    <recommendedName>
        <fullName evidence="4">G domain-containing protein</fullName>
    </recommendedName>
</protein>
<comment type="caution">
    <text evidence="2">The sequence shown here is derived from an EMBL/GenBank/DDBJ whole genome shotgun (WGS) entry which is preliminary data.</text>
</comment>
<dbReference type="SUPFAM" id="SSF52540">
    <property type="entry name" value="P-loop containing nucleoside triphosphate hydrolases"/>
    <property type="match status" value="1"/>
</dbReference>
<name>A0ABR2KD75_9EUKA</name>
<evidence type="ECO:0000313" key="3">
    <source>
        <dbReference type="Proteomes" id="UP001470230"/>
    </source>
</evidence>
<accession>A0ABR2KD75</accession>